<proteinExistence type="predicted"/>
<keyword evidence="1" id="KW-0732">Signal</keyword>
<evidence type="ECO:0008006" key="4">
    <source>
        <dbReference type="Google" id="ProtNLM"/>
    </source>
</evidence>
<sequence>MKKNFRILSCLTLIFLIQTSCNNNATKDNSHANNGSNIKLTEKPVGESGYVISVPIDYSITTSNGPDFSVYYFSPTDTTVKGKLSGGLYFGNFPHEFDADNDSCKTETLMGKILNTLQEWMVFNCQEEYSIQTIADNKKGEGWNQRIHAFGHSKSRDELQTILDIYSTLRKK</sequence>
<comment type="caution">
    <text evidence="2">The sequence shown here is derived from an EMBL/GenBank/DDBJ whole genome shotgun (WGS) entry which is preliminary data.</text>
</comment>
<evidence type="ECO:0000256" key="1">
    <source>
        <dbReference type="SAM" id="SignalP"/>
    </source>
</evidence>
<dbReference type="Proteomes" id="UP000765802">
    <property type="component" value="Unassembled WGS sequence"/>
</dbReference>
<protein>
    <recommendedName>
        <fullName evidence="4">Lipoprotein</fullName>
    </recommendedName>
</protein>
<name>A0ABR7M6Y1_9BACT</name>
<dbReference type="RefSeq" id="WP_187256070.1">
    <property type="nucleotide sequence ID" value="NZ_JBHULF010000016.1"/>
</dbReference>
<evidence type="ECO:0000313" key="3">
    <source>
        <dbReference type="Proteomes" id="UP000765802"/>
    </source>
</evidence>
<organism evidence="2 3">
    <name type="scientific">Flavihumibacter stibioxidans</name>
    <dbReference type="NCBI Taxonomy" id="1834163"/>
    <lineage>
        <taxon>Bacteria</taxon>
        <taxon>Pseudomonadati</taxon>
        <taxon>Bacteroidota</taxon>
        <taxon>Chitinophagia</taxon>
        <taxon>Chitinophagales</taxon>
        <taxon>Chitinophagaceae</taxon>
        <taxon>Flavihumibacter</taxon>
    </lineage>
</organism>
<gene>
    <name evidence="2" type="ORF">BC349_19770</name>
</gene>
<feature type="chain" id="PRO_5047405780" description="Lipoprotein" evidence="1">
    <location>
        <begin position="26"/>
        <end position="172"/>
    </location>
</feature>
<feature type="signal peptide" evidence="1">
    <location>
        <begin position="1"/>
        <end position="25"/>
    </location>
</feature>
<reference evidence="2 3" key="1">
    <citation type="submission" date="2016-07" db="EMBL/GenBank/DDBJ databases">
        <title>Genome analysis of Flavihumibacter stibioxidans YS-17.</title>
        <authorList>
            <person name="Shi K."/>
            <person name="Han Y."/>
            <person name="Wang G."/>
        </authorList>
    </citation>
    <scope>NUCLEOTIDE SEQUENCE [LARGE SCALE GENOMIC DNA]</scope>
    <source>
        <strain evidence="2 3">YS-17</strain>
    </source>
</reference>
<accession>A0ABR7M6Y1</accession>
<dbReference type="EMBL" id="MBUA01000011">
    <property type="protein sequence ID" value="MBC6490712.1"/>
    <property type="molecule type" value="Genomic_DNA"/>
</dbReference>
<keyword evidence="3" id="KW-1185">Reference proteome</keyword>
<evidence type="ECO:0000313" key="2">
    <source>
        <dbReference type="EMBL" id="MBC6490712.1"/>
    </source>
</evidence>